<keyword evidence="5" id="KW-1185">Reference proteome</keyword>
<feature type="compositionally biased region" description="Basic and acidic residues" evidence="2">
    <location>
        <begin position="23"/>
        <end position="49"/>
    </location>
</feature>
<dbReference type="Gene3D" id="3.30.160.60">
    <property type="entry name" value="Classic Zinc Finger"/>
    <property type="match status" value="1"/>
</dbReference>
<evidence type="ECO:0000256" key="1">
    <source>
        <dbReference type="PROSITE-ProRule" id="PRU00042"/>
    </source>
</evidence>
<dbReference type="PROSITE" id="PS50157">
    <property type="entry name" value="ZINC_FINGER_C2H2_2"/>
    <property type="match status" value="1"/>
</dbReference>
<dbReference type="GO" id="GO:0008270">
    <property type="term" value="F:zinc ion binding"/>
    <property type="evidence" value="ECO:0007669"/>
    <property type="project" value="UniProtKB-KW"/>
</dbReference>
<feature type="domain" description="C2H2-type" evidence="3">
    <location>
        <begin position="2"/>
        <end position="32"/>
    </location>
</feature>
<feature type="compositionally biased region" description="Basic residues" evidence="2">
    <location>
        <begin position="13"/>
        <end position="22"/>
    </location>
</feature>
<feature type="region of interest" description="Disordered" evidence="2">
    <location>
        <begin position="13"/>
        <end position="49"/>
    </location>
</feature>
<name>A0A1E3Q7L3_LIPST</name>
<organism evidence="4 5">
    <name type="scientific">Lipomyces starkeyi NRRL Y-11557</name>
    <dbReference type="NCBI Taxonomy" id="675824"/>
    <lineage>
        <taxon>Eukaryota</taxon>
        <taxon>Fungi</taxon>
        <taxon>Dikarya</taxon>
        <taxon>Ascomycota</taxon>
        <taxon>Saccharomycotina</taxon>
        <taxon>Lipomycetes</taxon>
        <taxon>Lipomycetales</taxon>
        <taxon>Lipomycetaceae</taxon>
        <taxon>Lipomyces</taxon>
    </lineage>
</organism>
<accession>A0A1E3Q7L3</accession>
<keyword evidence="1" id="KW-0479">Metal-binding</keyword>
<evidence type="ECO:0000256" key="2">
    <source>
        <dbReference type="SAM" id="MobiDB-lite"/>
    </source>
</evidence>
<dbReference type="InterPro" id="IPR013087">
    <property type="entry name" value="Znf_C2H2_type"/>
</dbReference>
<evidence type="ECO:0000259" key="3">
    <source>
        <dbReference type="PROSITE" id="PS50157"/>
    </source>
</evidence>
<keyword evidence="1" id="KW-0862">Zinc</keyword>
<dbReference type="Proteomes" id="UP000094385">
    <property type="component" value="Unassembled WGS sequence"/>
</dbReference>
<proteinExistence type="predicted"/>
<protein>
    <recommendedName>
        <fullName evidence="3">C2H2-type domain-containing protein</fullName>
    </recommendedName>
</protein>
<dbReference type="AlphaFoldDB" id="A0A1E3Q7L3"/>
<evidence type="ECO:0000313" key="5">
    <source>
        <dbReference type="Proteomes" id="UP000094385"/>
    </source>
</evidence>
<dbReference type="EMBL" id="KV454293">
    <property type="protein sequence ID" value="ODQ73656.1"/>
    <property type="molecule type" value="Genomic_DNA"/>
</dbReference>
<dbReference type="PROSITE" id="PS00028">
    <property type="entry name" value="ZINC_FINGER_C2H2_1"/>
    <property type="match status" value="1"/>
</dbReference>
<evidence type="ECO:0000313" key="4">
    <source>
        <dbReference type="EMBL" id="ODQ73656.1"/>
    </source>
</evidence>
<sequence>MYSCSYSWCPKKFPRKDSRNRHEKLVHEKPDSRLNRKLEKKRMEDEAKARRLAEVNPSAGVARFKSMLKKKKSISRLANR</sequence>
<keyword evidence="1" id="KW-0863">Zinc-finger</keyword>
<dbReference type="OrthoDB" id="6910977at2759"/>
<reference evidence="4 5" key="1">
    <citation type="journal article" date="2016" name="Proc. Natl. Acad. Sci. U.S.A.">
        <title>Comparative genomics of biotechnologically important yeasts.</title>
        <authorList>
            <person name="Riley R."/>
            <person name="Haridas S."/>
            <person name="Wolfe K.H."/>
            <person name="Lopes M.R."/>
            <person name="Hittinger C.T."/>
            <person name="Goeker M."/>
            <person name="Salamov A.A."/>
            <person name="Wisecaver J.H."/>
            <person name="Long T.M."/>
            <person name="Calvey C.H."/>
            <person name="Aerts A.L."/>
            <person name="Barry K.W."/>
            <person name="Choi C."/>
            <person name="Clum A."/>
            <person name="Coughlan A.Y."/>
            <person name="Deshpande S."/>
            <person name="Douglass A.P."/>
            <person name="Hanson S.J."/>
            <person name="Klenk H.-P."/>
            <person name="LaButti K.M."/>
            <person name="Lapidus A."/>
            <person name="Lindquist E.A."/>
            <person name="Lipzen A.M."/>
            <person name="Meier-Kolthoff J.P."/>
            <person name="Ohm R.A."/>
            <person name="Otillar R.P."/>
            <person name="Pangilinan J.L."/>
            <person name="Peng Y."/>
            <person name="Rokas A."/>
            <person name="Rosa C.A."/>
            <person name="Scheuner C."/>
            <person name="Sibirny A.A."/>
            <person name="Slot J.C."/>
            <person name="Stielow J.B."/>
            <person name="Sun H."/>
            <person name="Kurtzman C.P."/>
            <person name="Blackwell M."/>
            <person name="Grigoriev I.V."/>
            <person name="Jeffries T.W."/>
        </authorList>
    </citation>
    <scope>NUCLEOTIDE SEQUENCE [LARGE SCALE GENOMIC DNA]</scope>
    <source>
        <strain evidence="4 5">NRRL Y-11557</strain>
    </source>
</reference>
<gene>
    <name evidence="4" type="ORF">LIPSTDRAFT_104182</name>
</gene>